<feature type="region of interest" description="Disordered" evidence="1">
    <location>
        <begin position="41"/>
        <end position="63"/>
    </location>
</feature>
<dbReference type="PATRIC" id="fig|1136941.3.peg.24"/>
<keyword evidence="2" id="KW-1133">Transmembrane helix</keyword>
<proteinExistence type="predicted"/>
<organism evidence="3 4">
    <name type="scientific">Gordonia phthalatica</name>
    <dbReference type="NCBI Taxonomy" id="1136941"/>
    <lineage>
        <taxon>Bacteria</taxon>
        <taxon>Bacillati</taxon>
        <taxon>Actinomycetota</taxon>
        <taxon>Actinomycetes</taxon>
        <taxon>Mycobacteriales</taxon>
        <taxon>Gordoniaceae</taxon>
        <taxon>Gordonia</taxon>
    </lineage>
</organism>
<keyword evidence="2" id="KW-0472">Membrane</keyword>
<evidence type="ECO:0000256" key="2">
    <source>
        <dbReference type="SAM" id="Phobius"/>
    </source>
</evidence>
<feature type="transmembrane region" description="Helical" evidence="2">
    <location>
        <begin position="15"/>
        <end position="37"/>
    </location>
</feature>
<evidence type="ECO:0000313" key="3">
    <source>
        <dbReference type="EMBL" id="ALG83206.1"/>
    </source>
</evidence>
<accession>A0A0N9N638</accession>
<reference evidence="4" key="1">
    <citation type="submission" date="2015-06" db="EMBL/GenBank/DDBJ databases">
        <title>Complete genome sequence and metabolic analysis of phthalate degradation pathway in Gordonia sp. QH-11.</title>
        <authorList>
            <person name="Jin D."/>
            <person name="Kong X."/>
            <person name="Bai Z."/>
        </authorList>
    </citation>
    <scope>NUCLEOTIDE SEQUENCE [LARGE SCALE GENOMIC DNA]</scope>
    <source>
        <strain evidence="4">QH-11</strain>
    </source>
</reference>
<dbReference type="AlphaFoldDB" id="A0A0N9N638"/>
<dbReference type="EMBL" id="CP011853">
    <property type="protein sequence ID" value="ALG83206.1"/>
    <property type="molecule type" value="Genomic_DNA"/>
</dbReference>
<name>A0A0N9N638_9ACTN</name>
<feature type="compositionally biased region" description="Pro residues" evidence="1">
    <location>
        <begin position="50"/>
        <end position="63"/>
    </location>
</feature>
<dbReference type="RefSeq" id="WP_062391160.1">
    <property type="nucleotide sequence ID" value="NZ_CP011853.1"/>
</dbReference>
<dbReference type="KEGG" id="goq:ACH46_00135"/>
<sequence>MKTTPDDPARTRRRLISLVCAGIAFLILAVIGVYGLVTGPNDSDTRPETPVSPMPTEPDPLTPRLPRIAASTDPEAFARDAAHALFTWDTTSGFLPLDYTAVLLEVSDPTGNEQAGLASDIASYLPSRDAWVQLRQYSTRQHLNITDAYVPEQWAQAVEQARPGQLPVGASAITIEGTRHREGIWNDEPVTSQHPVAFTIFLACPREDDPPISNQSETGQPDAGAAGSCYLLRLSMLDQPLR</sequence>
<dbReference type="OrthoDB" id="3239891at2"/>
<protein>
    <submittedName>
        <fullName evidence="3">Uncharacterized protein</fullName>
    </submittedName>
</protein>
<dbReference type="STRING" id="1136941.ACH46_00135"/>
<reference evidence="3 4" key="2">
    <citation type="journal article" date="2017" name="Int. J. Syst. Evol. Microbiol.">
        <title>Gordonia phthalatica sp. nov., a di-n-butyl phthalate-degrading bacterium isolated from activated sludge.</title>
        <authorList>
            <person name="Jin D."/>
            <person name="Kong X."/>
            <person name="Jia M."/>
            <person name="Yu X."/>
            <person name="Wang X."/>
            <person name="Zhuang X."/>
            <person name="Deng Y."/>
            <person name="Bai Z."/>
        </authorList>
    </citation>
    <scope>NUCLEOTIDE SEQUENCE [LARGE SCALE GENOMIC DNA]</scope>
    <source>
        <strain evidence="3 4">QH-11</strain>
    </source>
</reference>
<evidence type="ECO:0000313" key="4">
    <source>
        <dbReference type="Proteomes" id="UP000063789"/>
    </source>
</evidence>
<evidence type="ECO:0000256" key="1">
    <source>
        <dbReference type="SAM" id="MobiDB-lite"/>
    </source>
</evidence>
<gene>
    <name evidence="3" type="ORF">ACH46_00135</name>
</gene>
<keyword evidence="2" id="KW-0812">Transmembrane</keyword>
<keyword evidence="4" id="KW-1185">Reference proteome</keyword>
<dbReference type="Proteomes" id="UP000063789">
    <property type="component" value="Chromosome"/>
</dbReference>